<organism evidence="5 6">
    <name type="scientific">Anaeromassilibacillus senegalensis</name>
    <dbReference type="NCBI Taxonomy" id="1673717"/>
    <lineage>
        <taxon>Bacteria</taxon>
        <taxon>Bacillati</taxon>
        <taxon>Bacillota</taxon>
        <taxon>Clostridia</taxon>
        <taxon>Eubacteriales</taxon>
        <taxon>Acutalibacteraceae</taxon>
        <taxon>Anaeromassilibacillus</taxon>
    </lineage>
</organism>
<dbReference type="SUPFAM" id="SSF55874">
    <property type="entry name" value="ATPase domain of HSP90 chaperone/DNA topoisomerase II/histidine kinase"/>
    <property type="match status" value="1"/>
</dbReference>
<evidence type="ECO:0000256" key="1">
    <source>
        <dbReference type="SAM" id="Coils"/>
    </source>
</evidence>
<dbReference type="Gene3D" id="3.30.565.10">
    <property type="entry name" value="Histidine kinase-like ATPase, C-terminal domain"/>
    <property type="match status" value="1"/>
</dbReference>
<dbReference type="InterPro" id="IPR036890">
    <property type="entry name" value="HATPase_C_sf"/>
</dbReference>
<evidence type="ECO:0000313" key="6">
    <source>
        <dbReference type="Proteomes" id="UP001298681"/>
    </source>
</evidence>
<keyword evidence="6" id="KW-1185">Reference proteome</keyword>
<feature type="domain" description="Signal transduction histidine kinase internal region" evidence="4">
    <location>
        <begin position="414"/>
        <end position="490"/>
    </location>
</feature>
<dbReference type="InterPro" id="IPR050640">
    <property type="entry name" value="Bact_2-comp_sensor_kinase"/>
</dbReference>
<dbReference type="PANTHER" id="PTHR34220">
    <property type="entry name" value="SENSOR HISTIDINE KINASE YPDA"/>
    <property type="match status" value="1"/>
</dbReference>
<dbReference type="GO" id="GO:0016301">
    <property type="term" value="F:kinase activity"/>
    <property type="evidence" value="ECO:0007669"/>
    <property type="project" value="UniProtKB-KW"/>
</dbReference>
<feature type="transmembrane region" description="Helical" evidence="2">
    <location>
        <begin position="281"/>
        <end position="300"/>
    </location>
</feature>
<name>A0ABS9MGF3_9FIRM</name>
<dbReference type="Pfam" id="PF02518">
    <property type="entry name" value="HATPase_c"/>
    <property type="match status" value="1"/>
</dbReference>
<keyword evidence="1" id="KW-0175">Coiled coil</keyword>
<dbReference type="InterPro" id="IPR008979">
    <property type="entry name" value="Galactose-bd-like_sf"/>
</dbReference>
<accession>A0ABS9MGF3</accession>
<comment type="caution">
    <text evidence="5">The sequence shown here is derived from an EMBL/GenBank/DDBJ whole genome shotgun (WGS) entry which is preliminary data.</text>
</comment>
<evidence type="ECO:0000259" key="3">
    <source>
        <dbReference type="Pfam" id="PF02518"/>
    </source>
</evidence>
<feature type="transmembrane region" description="Helical" evidence="2">
    <location>
        <begin position="250"/>
        <end position="269"/>
    </location>
</feature>
<feature type="transmembrane region" description="Helical" evidence="2">
    <location>
        <begin position="184"/>
        <end position="203"/>
    </location>
</feature>
<proteinExistence type="predicted"/>
<reference evidence="5 6" key="1">
    <citation type="submission" date="2022-01" db="EMBL/GenBank/DDBJ databases">
        <title>Collection of gut derived symbiotic bacterial strains cultured from healthy donors.</title>
        <authorList>
            <person name="Lin H."/>
            <person name="Kohout C."/>
            <person name="Waligurski E."/>
            <person name="Pamer E.G."/>
        </authorList>
    </citation>
    <scope>NUCLEOTIDE SEQUENCE [LARGE SCALE GENOMIC DNA]</scope>
    <source>
        <strain evidence="5 6">DFI.7.58</strain>
    </source>
</reference>
<keyword evidence="5" id="KW-0418">Kinase</keyword>
<feature type="coiled-coil region" evidence="1">
    <location>
        <begin position="390"/>
        <end position="420"/>
    </location>
</feature>
<dbReference type="Pfam" id="PF06580">
    <property type="entry name" value="His_kinase"/>
    <property type="match status" value="1"/>
</dbReference>
<sequence>MGIWQPLHDPEISRLENSTVDLQGIDFDTGKPIILKGEWEFFWQKLLVTDHLKDQEPDALVQVPSYWTQLEQDGQALPNEGYASYRIRLVNCPPEADVLVVVPNLPSAYRIFLNGQPVSGSGTVLKNPENTEVFPSYIEMNTLPLRSSECELVIEVSSHVYPGLCLTPILIDRSTYEQAAERDIIFSSLLLGIAIVFIIFYAMDRMLKPKSGYSVTILLVMILFLLKSFYRGPIFSAFCFWSPIPYDYMLFPFHAAGVAAWGILLCANPKPSGVPRSKKRIVCVNLLVLGAYAIAVGIGLVFHITWWWALVDILLAPILFVGMVKPILQDEHAPSPYFFPYYLGCLCVYAGCLLGDMALGGLFPVDDSFAFQIGLVCLTIAIKYVDGKRLNAIQNEALKVAEMRAELQQAQTNLALHQIQPHFLYNALLAIKVLCRKDPEKAEKAVYDFSTYLRGNMDSIESTEPILFEEELQNIRAYLNIEQMRFGERLHVILDIRCRNFMVPPLTVQPLVENAVRHGICKKIEGGTVSLCSYQKDGFVWIEILDDGVGFDVEQLQSSSFGGVGIKNLRYRLETLLKAKLEIQSEVGKGTKQVIQIPEQEAQLFDEDDDR</sequence>
<feature type="transmembrane region" description="Helical" evidence="2">
    <location>
        <begin position="212"/>
        <end position="230"/>
    </location>
</feature>
<dbReference type="PANTHER" id="PTHR34220:SF7">
    <property type="entry name" value="SENSOR HISTIDINE KINASE YPDA"/>
    <property type="match status" value="1"/>
</dbReference>
<dbReference type="EMBL" id="JAKNHQ010000002">
    <property type="protein sequence ID" value="MCG4609874.1"/>
    <property type="molecule type" value="Genomic_DNA"/>
</dbReference>
<keyword evidence="2" id="KW-0472">Membrane</keyword>
<evidence type="ECO:0000256" key="2">
    <source>
        <dbReference type="SAM" id="Phobius"/>
    </source>
</evidence>
<feature type="domain" description="Histidine kinase/HSP90-like ATPase" evidence="3">
    <location>
        <begin position="508"/>
        <end position="600"/>
    </location>
</feature>
<protein>
    <submittedName>
        <fullName evidence="5">Histidine kinase</fullName>
    </submittedName>
</protein>
<feature type="transmembrane region" description="Helical" evidence="2">
    <location>
        <begin position="369"/>
        <end position="385"/>
    </location>
</feature>
<gene>
    <name evidence="5" type="ORF">L0P57_02810</name>
</gene>
<evidence type="ECO:0000313" key="5">
    <source>
        <dbReference type="EMBL" id="MCG4609874.1"/>
    </source>
</evidence>
<dbReference type="SUPFAM" id="SSF49785">
    <property type="entry name" value="Galactose-binding domain-like"/>
    <property type="match status" value="1"/>
</dbReference>
<keyword evidence="2" id="KW-0812">Transmembrane</keyword>
<feature type="transmembrane region" description="Helical" evidence="2">
    <location>
        <begin position="306"/>
        <end position="328"/>
    </location>
</feature>
<dbReference type="InterPro" id="IPR010559">
    <property type="entry name" value="Sig_transdc_His_kin_internal"/>
</dbReference>
<dbReference type="InterPro" id="IPR003594">
    <property type="entry name" value="HATPase_dom"/>
</dbReference>
<dbReference type="Proteomes" id="UP001298681">
    <property type="component" value="Unassembled WGS sequence"/>
</dbReference>
<feature type="transmembrane region" description="Helical" evidence="2">
    <location>
        <begin position="340"/>
        <end position="363"/>
    </location>
</feature>
<evidence type="ECO:0000259" key="4">
    <source>
        <dbReference type="Pfam" id="PF06580"/>
    </source>
</evidence>
<keyword evidence="2" id="KW-1133">Transmembrane helix</keyword>
<keyword evidence="5" id="KW-0808">Transferase</keyword>